<reference evidence="2 3" key="1">
    <citation type="journal article" date="2019" name="Int. J. Syst. Evol. Microbiol.">
        <title>The Global Catalogue of Microorganisms (GCM) 10K type strain sequencing project: providing services to taxonomists for standard genome sequencing and annotation.</title>
        <authorList>
            <consortium name="The Broad Institute Genomics Platform"/>
            <consortium name="The Broad Institute Genome Sequencing Center for Infectious Disease"/>
            <person name="Wu L."/>
            <person name="Ma J."/>
        </authorList>
    </citation>
    <scope>NUCLEOTIDE SEQUENCE [LARGE SCALE GENOMIC DNA]</scope>
    <source>
        <strain evidence="2 3">JCM 15313</strain>
    </source>
</reference>
<feature type="compositionally biased region" description="Basic and acidic residues" evidence="1">
    <location>
        <begin position="36"/>
        <end position="53"/>
    </location>
</feature>
<accession>A0ABN2S2R9</accession>
<evidence type="ECO:0000313" key="2">
    <source>
        <dbReference type="EMBL" id="GAA1979407.1"/>
    </source>
</evidence>
<organism evidence="2 3">
    <name type="scientific">Nocardiopsis rhodophaea</name>
    <dbReference type="NCBI Taxonomy" id="280238"/>
    <lineage>
        <taxon>Bacteria</taxon>
        <taxon>Bacillati</taxon>
        <taxon>Actinomycetota</taxon>
        <taxon>Actinomycetes</taxon>
        <taxon>Streptosporangiales</taxon>
        <taxon>Nocardiopsidaceae</taxon>
        <taxon>Nocardiopsis</taxon>
    </lineage>
</organism>
<feature type="region of interest" description="Disordered" evidence="1">
    <location>
        <begin position="115"/>
        <end position="154"/>
    </location>
</feature>
<dbReference type="Proteomes" id="UP001501585">
    <property type="component" value="Unassembled WGS sequence"/>
</dbReference>
<proteinExistence type="predicted"/>
<gene>
    <name evidence="2" type="ORF">GCM10009799_00680</name>
</gene>
<keyword evidence="3" id="KW-1185">Reference proteome</keyword>
<comment type="caution">
    <text evidence="2">The sequence shown here is derived from an EMBL/GenBank/DDBJ whole genome shotgun (WGS) entry which is preliminary data.</text>
</comment>
<feature type="compositionally biased region" description="Low complexity" evidence="1">
    <location>
        <begin position="1"/>
        <end position="21"/>
    </location>
</feature>
<dbReference type="EMBL" id="BAAAPC010000001">
    <property type="protein sequence ID" value="GAA1979407.1"/>
    <property type="molecule type" value="Genomic_DNA"/>
</dbReference>
<evidence type="ECO:0000256" key="1">
    <source>
        <dbReference type="SAM" id="MobiDB-lite"/>
    </source>
</evidence>
<name>A0ABN2S2R9_9ACTN</name>
<sequence length="154" mass="16496">MYAAPSRPRSGARVSAVSVRAEALTDRNRRRGTAATDERAPGTRGEDGDEGRKVRSQRTAKNVAERTPGPVQPAGAVNGRAALVRADRNWKAQTNSEFAGTARVVGVAVHYDDERQGATPVPPARQAANRSALVTRGFGVHTERRPPIPPRQGK</sequence>
<feature type="region of interest" description="Disordered" evidence="1">
    <location>
        <begin position="1"/>
        <end position="78"/>
    </location>
</feature>
<evidence type="ECO:0000313" key="3">
    <source>
        <dbReference type="Proteomes" id="UP001501585"/>
    </source>
</evidence>
<protein>
    <submittedName>
        <fullName evidence="2">Uncharacterized protein</fullName>
    </submittedName>
</protein>